<name>A0ABT1ZS35_9BURK</name>
<evidence type="ECO:0000313" key="3">
    <source>
        <dbReference type="Proteomes" id="UP001204151"/>
    </source>
</evidence>
<dbReference type="RefSeq" id="WP_258817321.1">
    <property type="nucleotide sequence ID" value="NZ_JANUGW010000009.1"/>
</dbReference>
<keyword evidence="1" id="KW-0812">Transmembrane</keyword>
<proteinExistence type="predicted"/>
<comment type="caution">
    <text evidence="2">The sequence shown here is derived from an EMBL/GenBank/DDBJ whole genome shotgun (WGS) entry which is preliminary data.</text>
</comment>
<reference evidence="2 3" key="1">
    <citation type="submission" date="2022-08" db="EMBL/GenBank/DDBJ databases">
        <title>Reclassification of Massilia species as members of the genera Telluria, Duganella, Pseudoduganella, Mokoshia gen. nov. and Zemynaea gen. nov. using orthogonal and non-orthogonal genome-based approaches.</title>
        <authorList>
            <person name="Bowman J.P."/>
        </authorList>
    </citation>
    <scope>NUCLEOTIDE SEQUENCE [LARGE SCALE GENOMIC DNA]</scope>
    <source>
        <strain evidence="2 3">JCM 31316</strain>
    </source>
</reference>
<sequence length="377" mass="42234">MADGFLCATLLGQLLDARLFLTSALLLGLLQAPLLGQLLCARQLDLAQTLLLCQLLCPLLLGLLQTLLLCQLLRPLLLGLLQTLLLCQLLCPLLLGLLQTLLLCQLLCPPLLALLNAPLFCQLLCARLLQTLLLSQLLCPLLLCLLHPLLIGEPLGTFLLSPLLPSLLGQLPGALLFGLALRFLTRARLRVFGGTLRGEPRLELLGLFRELPSLLLGVPAQPVLRVGSQPGVVRFTLPDAVTLAFVRQTGSLGLCLVPGRRVVGAGLLRRRRFLRTGGRLRSGIGFHGRKRDLERRRPLRFLCDHACVQAIGHARRRRLAAAFCRPPRWRCGRGRRRSRRRHDGIDEPEAVMRHIRRRIRPRLRQRHGRGRRRRRCR</sequence>
<gene>
    <name evidence="2" type="ORF">NX784_14150</name>
</gene>
<feature type="transmembrane region" description="Helical" evidence="1">
    <location>
        <begin position="101"/>
        <end position="120"/>
    </location>
</feature>
<organism evidence="2 3">
    <name type="scientific">Massilia pinisoli</name>
    <dbReference type="NCBI Taxonomy" id="1772194"/>
    <lineage>
        <taxon>Bacteria</taxon>
        <taxon>Pseudomonadati</taxon>
        <taxon>Pseudomonadota</taxon>
        <taxon>Betaproteobacteria</taxon>
        <taxon>Burkholderiales</taxon>
        <taxon>Oxalobacteraceae</taxon>
        <taxon>Telluria group</taxon>
        <taxon>Massilia</taxon>
    </lineage>
</organism>
<accession>A0ABT1ZS35</accession>
<keyword evidence="1" id="KW-1133">Transmembrane helix</keyword>
<protein>
    <submittedName>
        <fullName evidence="2">Uncharacterized protein</fullName>
    </submittedName>
</protein>
<feature type="transmembrane region" description="Helical" evidence="1">
    <location>
        <begin position="46"/>
        <end position="64"/>
    </location>
</feature>
<evidence type="ECO:0000313" key="2">
    <source>
        <dbReference type="EMBL" id="MCS0582732.1"/>
    </source>
</evidence>
<keyword evidence="3" id="KW-1185">Reference proteome</keyword>
<dbReference type="Proteomes" id="UP001204151">
    <property type="component" value="Unassembled WGS sequence"/>
</dbReference>
<feature type="transmembrane region" description="Helical" evidence="1">
    <location>
        <begin position="132"/>
        <end position="151"/>
    </location>
</feature>
<feature type="transmembrane region" description="Helical" evidence="1">
    <location>
        <begin position="163"/>
        <end position="184"/>
    </location>
</feature>
<dbReference type="EMBL" id="JANUGW010000009">
    <property type="protein sequence ID" value="MCS0582732.1"/>
    <property type="molecule type" value="Genomic_DNA"/>
</dbReference>
<evidence type="ECO:0000256" key="1">
    <source>
        <dbReference type="SAM" id="Phobius"/>
    </source>
</evidence>
<keyword evidence="1" id="KW-0472">Membrane</keyword>